<sequence length="35" mass="4156">MIDYLQAGLFWSLTLVFLFRFAPRSQGRFGTKTMR</sequence>
<dbReference type="AlphaFoldDB" id="A0A7Y9K3F7"/>
<proteinExistence type="predicted"/>
<organism evidence="1 2">
    <name type="scientific">Sphingomonas melonis</name>
    <dbReference type="NCBI Taxonomy" id="152682"/>
    <lineage>
        <taxon>Bacteria</taxon>
        <taxon>Pseudomonadati</taxon>
        <taxon>Pseudomonadota</taxon>
        <taxon>Alphaproteobacteria</taxon>
        <taxon>Sphingomonadales</taxon>
        <taxon>Sphingomonadaceae</taxon>
        <taxon>Sphingomonas</taxon>
    </lineage>
</organism>
<protein>
    <submittedName>
        <fullName evidence="1">Uncharacterized protein</fullName>
    </submittedName>
</protein>
<name>A0A7Y9K3F7_9SPHN</name>
<gene>
    <name evidence="1" type="ORF">HD841_003881</name>
</gene>
<dbReference type="EMBL" id="JACCBY010000008">
    <property type="protein sequence ID" value="NYD92061.1"/>
    <property type="molecule type" value="Genomic_DNA"/>
</dbReference>
<accession>A0A7Y9K3F7</accession>
<reference evidence="1 2" key="1">
    <citation type="submission" date="2020-07" db="EMBL/GenBank/DDBJ databases">
        <authorList>
            <person name="Partida-Martinez L."/>
            <person name="Huntemann M."/>
            <person name="Clum A."/>
            <person name="Wang J."/>
            <person name="Palaniappan K."/>
            <person name="Ritter S."/>
            <person name="Chen I.-M."/>
            <person name="Stamatis D."/>
            <person name="Reddy T."/>
            <person name="O'Malley R."/>
            <person name="Daum C."/>
            <person name="Shapiro N."/>
            <person name="Ivanova N."/>
            <person name="Kyrpides N."/>
            <person name="Woyke T."/>
        </authorList>
    </citation>
    <scope>NUCLEOTIDE SEQUENCE [LARGE SCALE GENOMIC DNA]</scope>
    <source>
        <strain evidence="1 2">AS2.3</strain>
    </source>
</reference>
<evidence type="ECO:0000313" key="1">
    <source>
        <dbReference type="EMBL" id="NYD92061.1"/>
    </source>
</evidence>
<reference evidence="1 2" key="2">
    <citation type="submission" date="2020-08" db="EMBL/GenBank/DDBJ databases">
        <title>The Agave Microbiome: Exploring the role of microbial communities in plant adaptations to desert environments.</title>
        <authorList>
            <person name="Partida-Martinez L.P."/>
        </authorList>
    </citation>
    <scope>NUCLEOTIDE SEQUENCE [LARGE SCALE GENOMIC DNA]</scope>
    <source>
        <strain evidence="1 2">AS2.3</strain>
    </source>
</reference>
<dbReference type="Proteomes" id="UP000517753">
    <property type="component" value="Unassembled WGS sequence"/>
</dbReference>
<evidence type="ECO:0000313" key="2">
    <source>
        <dbReference type="Proteomes" id="UP000517753"/>
    </source>
</evidence>
<comment type="caution">
    <text evidence="1">The sequence shown here is derived from an EMBL/GenBank/DDBJ whole genome shotgun (WGS) entry which is preliminary data.</text>
</comment>
<keyword evidence="2" id="KW-1185">Reference proteome</keyword>